<evidence type="ECO:0000256" key="1">
    <source>
        <dbReference type="ARBA" id="ARBA00004141"/>
    </source>
</evidence>
<keyword evidence="10 11" id="KW-0066">ATP synthesis</keyword>
<evidence type="ECO:0000256" key="4">
    <source>
        <dbReference type="ARBA" id="ARBA00022547"/>
    </source>
</evidence>
<dbReference type="PATRIC" id="fig|1630135.4.peg.1349"/>
<evidence type="ECO:0000256" key="7">
    <source>
        <dbReference type="ARBA" id="ARBA00022989"/>
    </source>
</evidence>
<evidence type="ECO:0000256" key="3">
    <source>
        <dbReference type="ARBA" id="ARBA00022448"/>
    </source>
</evidence>
<evidence type="ECO:0000256" key="10">
    <source>
        <dbReference type="ARBA" id="ARBA00023310"/>
    </source>
</evidence>
<gene>
    <name evidence="11" type="primary">atpB</name>
    <name evidence="13" type="ORF">DAD186_13500</name>
</gene>
<dbReference type="InterPro" id="IPR035908">
    <property type="entry name" value="F0_ATP_A_sf"/>
</dbReference>
<feature type="transmembrane region" description="Helical" evidence="11">
    <location>
        <begin position="170"/>
        <end position="190"/>
    </location>
</feature>
<keyword evidence="9 11" id="KW-0472">Membrane</keyword>
<accession>A0A1B0ZJ20</accession>
<dbReference type="InterPro" id="IPR045083">
    <property type="entry name" value="ATP_synth_F0_asu_bact/mt"/>
</dbReference>
<dbReference type="GO" id="GO:0045259">
    <property type="term" value="C:proton-transporting ATP synthase complex"/>
    <property type="evidence" value="ECO:0007669"/>
    <property type="project" value="UniProtKB-KW"/>
</dbReference>
<evidence type="ECO:0000256" key="6">
    <source>
        <dbReference type="ARBA" id="ARBA00022781"/>
    </source>
</evidence>
<dbReference type="InterPro" id="IPR000568">
    <property type="entry name" value="ATP_synth_F0_asu"/>
</dbReference>
<comment type="subcellular location">
    <subcellularLocation>
        <location evidence="11 12">Cell membrane</location>
        <topology evidence="11 12">Multi-pass membrane protein</topology>
    </subcellularLocation>
    <subcellularLocation>
        <location evidence="1">Membrane</location>
        <topology evidence="1">Multi-pass membrane protein</topology>
    </subcellularLocation>
</comment>
<evidence type="ECO:0000256" key="12">
    <source>
        <dbReference type="RuleBase" id="RU000483"/>
    </source>
</evidence>
<sequence length="268" mass="29440">MIPSETSRLVAEGGLDFHIPSLADFFPDALLFAGTPFEFNRVQLVRLIVVVGCLAITYAIASRAKVVPGRIQSIFEMFMGFIRDNAIEPVLGKAKGRRFAPMLYTLFFLILSMNLAGVTPGLNLAGTSVIGMPFLLAMWTFGTYVYCGMKQHGFLGYFKHETMPPGVPKPVYLLLAPIEFLQLAVVRWFSLTVRLLANMVSGHMMLVVFISLTQAILFSGSWLIAATPFAGAFALGIFGFEIFVALLQAFIFTVLSAVYINMATSESH</sequence>
<keyword evidence="7 11" id="KW-1133">Transmembrane helix</keyword>
<dbReference type="NCBIfam" id="TIGR01131">
    <property type="entry name" value="ATP_synt_6_or_A"/>
    <property type="match status" value="1"/>
</dbReference>
<dbReference type="HAMAP" id="MF_01393">
    <property type="entry name" value="ATP_synth_a_bact"/>
    <property type="match status" value="1"/>
</dbReference>
<dbReference type="GO" id="GO:0046933">
    <property type="term" value="F:proton-transporting ATP synthase activity, rotational mechanism"/>
    <property type="evidence" value="ECO:0007669"/>
    <property type="project" value="UniProtKB-UniRule"/>
</dbReference>
<feature type="transmembrane region" description="Helical" evidence="11">
    <location>
        <begin position="128"/>
        <end position="149"/>
    </location>
</feature>
<keyword evidence="3 11" id="KW-0813">Transport</keyword>
<dbReference type="AlphaFoldDB" id="A0A1B0ZJ20"/>
<keyword evidence="5 11" id="KW-0812">Transmembrane</keyword>
<protein>
    <recommendedName>
        <fullName evidence="11 12">ATP synthase subunit a</fullName>
    </recommendedName>
    <alternativeName>
        <fullName evidence="11">ATP synthase F0 sector subunit a</fullName>
    </alternativeName>
    <alternativeName>
        <fullName evidence="11">F-ATPase subunit 6</fullName>
    </alternativeName>
</protein>
<proteinExistence type="inferred from homology"/>
<comment type="function">
    <text evidence="11 12">Key component of the proton channel; it plays a direct role in the translocation of protons across the membrane.</text>
</comment>
<reference evidence="13" key="1">
    <citation type="submission" date="2015-06" db="EMBL/GenBank/DDBJ databases">
        <title>Investigation of pathophysiology for high-risk pregnancy and development of treatment modality based on it.</title>
        <authorList>
            <person name="Kim B.-C."/>
            <person name="Lim S."/>
        </authorList>
    </citation>
    <scope>NUCLEOTIDE SEQUENCE [LARGE SCALE GENOMIC DNA]</scope>
    <source>
        <strain evidence="13">AD1-86</strain>
    </source>
</reference>
<comment type="similarity">
    <text evidence="2 11 12">Belongs to the ATPase A chain family.</text>
</comment>
<dbReference type="PRINTS" id="PR00123">
    <property type="entry name" value="ATPASEA"/>
</dbReference>
<dbReference type="CDD" id="cd00310">
    <property type="entry name" value="ATP-synt_Fo_a_6"/>
    <property type="match status" value="1"/>
</dbReference>
<dbReference type="GO" id="GO:0005886">
    <property type="term" value="C:plasma membrane"/>
    <property type="evidence" value="ECO:0007669"/>
    <property type="project" value="UniProtKB-SubCell"/>
</dbReference>
<name>A0A1B0ZJ20_9MICO</name>
<dbReference type="RefSeq" id="WP_082991120.1">
    <property type="nucleotide sequence ID" value="NZ_CP012117.1"/>
</dbReference>
<evidence type="ECO:0000256" key="5">
    <source>
        <dbReference type="ARBA" id="ARBA00022692"/>
    </source>
</evidence>
<dbReference type="SUPFAM" id="SSF81336">
    <property type="entry name" value="F1F0 ATP synthase subunit A"/>
    <property type="match status" value="1"/>
</dbReference>
<dbReference type="EMBL" id="CP012117">
    <property type="protein sequence ID" value="ANP27900.1"/>
    <property type="molecule type" value="Genomic_DNA"/>
</dbReference>
<keyword evidence="11" id="KW-1003">Cell membrane</keyword>
<evidence type="ECO:0000256" key="8">
    <source>
        <dbReference type="ARBA" id="ARBA00023065"/>
    </source>
</evidence>
<dbReference type="PANTHER" id="PTHR11410">
    <property type="entry name" value="ATP SYNTHASE SUBUNIT A"/>
    <property type="match status" value="1"/>
</dbReference>
<dbReference type="PANTHER" id="PTHR11410:SF0">
    <property type="entry name" value="ATP SYNTHASE SUBUNIT A"/>
    <property type="match status" value="1"/>
</dbReference>
<feature type="transmembrane region" description="Helical" evidence="11">
    <location>
        <begin position="44"/>
        <end position="61"/>
    </location>
</feature>
<keyword evidence="8 11" id="KW-0406">Ion transport</keyword>
<keyword evidence="6 11" id="KW-0375">Hydrogen ion transport</keyword>
<dbReference type="Proteomes" id="UP000092596">
    <property type="component" value="Chromosome"/>
</dbReference>
<dbReference type="KEGG" id="dva:DAD186_13500"/>
<evidence type="ECO:0000313" key="13">
    <source>
        <dbReference type="EMBL" id="ANP27900.1"/>
    </source>
</evidence>
<evidence type="ECO:0000256" key="11">
    <source>
        <dbReference type="HAMAP-Rule" id="MF_01393"/>
    </source>
</evidence>
<feature type="transmembrane region" description="Helical" evidence="11">
    <location>
        <begin position="232"/>
        <end position="260"/>
    </location>
</feature>
<dbReference type="STRING" id="1630135.DAD186_13500"/>
<dbReference type="Pfam" id="PF00119">
    <property type="entry name" value="ATP-synt_A"/>
    <property type="match status" value="1"/>
</dbReference>
<feature type="transmembrane region" description="Helical" evidence="11">
    <location>
        <begin position="202"/>
        <end position="225"/>
    </location>
</feature>
<feature type="transmembrane region" description="Helical" evidence="11">
    <location>
        <begin position="103"/>
        <end position="122"/>
    </location>
</feature>
<keyword evidence="4 11" id="KW-0138">CF(0)</keyword>
<evidence type="ECO:0000256" key="2">
    <source>
        <dbReference type="ARBA" id="ARBA00006810"/>
    </source>
</evidence>
<evidence type="ECO:0000256" key="9">
    <source>
        <dbReference type="ARBA" id="ARBA00023136"/>
    </source>
</evidence>
<organism evidence="13">
    <name type="scientific">Dermabacter vaginalis</name>
    <dbReference type="NCBI Taxonomy" id="1630135"/>
    <lineage>
        <taxon>Bacteria</taxon>
        <taxon>Bacillati</taxon>
        <taxon>Actinomycetota</taxon>
        <taxon>Actinomycetes</taxon>
        <taxon>Micrococcales</taxon>
        <taxon>Dermabacteraceae</taxon>
        <taxon>Dermabacter</taxon>
    </lineage>
</organism>
<dbReference type="Gene3D" id="1.20.120.220">
    <property type="entry name" value="ATP synthase, F0 complex, subunit A"/>
    <property type="match status" value="1"/>
</dbReference>